<dbReference type="EMBL" id="CP029287">
    <property type="protein sequence ID" value="AWR99896.1"/>
    <property type="molecule type" value="Genomic_DNA"/>
</dbReference>
<dbReference type="AlphaFoldDB" id="A0A2U9IV07"/>
<feature type="domain" description="Glycosyl transferase family 1" evidence="1">
    <location>
        <begin position="236"/>
        <end position="381"/>
    </location>
</feature>
<dbReference type="PANTHER" id="PTHR12526">
    <property type="entry name" value="GLYCOSYLTRANSFERASE"/>
    <property type="match status" value="1"/>
</dbReference>
<sequence length="413" mass="47342">MKLGIVTHSLTNLNEGGAERHVKEFIRNARNAFELYLFPTLDTYLQIQDEQDQRLLIQRVKDLEKEGISVVSSFYSILEWKISKKDRLVNFLDFRLFRRLAQSYTDLPEMDFLFSPNFISPDVVFMAQSSGKKYGILINGYVGPLHMGPLSYSRYKAKIGQESFLTSLPKSLLISRFWRKAVDIMRRYPPKFVAGVNKVAVEGVMSAIPTNLVVVDPGFAVDPSIVNYRVVQKGNFALFATARLEPGKGILDLVKVMKYLADVDMKVKIMGRLKEKYSEKFYRLAERYGVRDRIEYLGFILGEDRYKVMSEAKVMIYPSHDDTNSLVILESLAVNTPVVAYDIPGIRYVYSDIPGVILVKEFDHERMAREVRKVIQSKESPINEGKVAEFISHHNSWAEVAEQEINLVLKSLR</sequence>
<dbReference type="CDD" id="cd03801">
    <property type="entry name" value="GT4_PimA-like"/>
    <property type="match status" value="1"/>
</dbReference>
<organism evidence="2 3">
    <name type="scientific">Metallosphaera hakonensis JCM 8857 = DSM 7519</name>
    <dbReference type="NCBI Taxonomy" id="1293036"/>
    <lineage>
        <taxon>Archaea</taxon>
        <taxon>Thermoproteota</taxon>
        <taxon>Thermoprotei</taxon>
        <taxon>Sulfolobales</taxon>
        <taxon>Sulfolobaceae</taxon>
        <taxon>Metallosphaera</taxon>
    </lineage>
</organism>
<dbReference type="GO" id="GO:0016757">
    <property type="term" value="F:glycosyltransferase activity"/>
    <property type="evidence" value="ECO:0007669"/>
    <property type="project" value="InterPro"/>
</dbReference>
<dbReference type="InterPro" id="IPR001296">
    <property type="entry name" value="Glyco_trans_1"/>
</dbReference>
<evidence type="ECO:0000259" key="1">
    <source>
        <dbReference type="Pfam" id="PF00534"/>
    </source>
</evidence>
<evidence type="ECO:0000313" key="2">
    <source>
        <dbReference type="EMBL" id="AWR99896.1"/>
    </source>
</evidence>
<reference evidence="2" key="1">
    <citation type="submission" date="2018-05" db="EMBL/GenBank/DDBJ databases">
        <title>Complete Genome Sequences of Extremely Thermoacidophilic, Metal-Mobilizing Type-Strain Members of the Archaeal Family Sulfolobaceae: Acidianus brierleyi DSM-1651T, Acidianus sulfidivorans DSM-18786T, Metallosphaera hakonensis DSM-7519T, and Metallosphaera prunae DSM-10039T.</title>
        <authorList>
            <person name="Counts J.A."/>
            <person name="Kelly R.M."/>
        </authorList>
    </citation>
    <scope>NUCLEOTIDE SEQUENCE [LARGE SCALE GENOMIC DNA]</scope>
    <source>
        <strain evidence="2">HO1-1</strain>
    </source>
</reference>
<gene>
    <name evidence="2" type="ORF">DFR87_09580</name>
</gene>
<dbReference type="OrthoDB" id="132546at2157"/>
<dbReference type="Pfam" id="PF00534">
    <property type="entry name" value="Glycos_transf_1"/>
    <property type="match status" value="1"/>
</dbReference>
<protein>
    <recommendedName>
        <fullName evidence="1">Glycosyl transferase family 1 domain-containing protein</fullName>
    </recommendedName>
</protein>
<name>A0A2U9IV07_9CREN</name>
<accession>A0A2U9IV07</accession>
<dbReference type="RefSeq" id="WP_110369425.1">
    <property type="nucleotide sequence ID" value="NZ_CP029287.2"/>
</dbReference>
<dbReference type="PANTHER" id="PTHR12526:SF625">
    <property type="entry name" value="PHOSPHATIDYLINOSITOL GLYCAN-CLASS A"/>
    <property type="match status" value="1"/>
</dbReference>
<dbReference type="GeneID" id="36835592"/>
<proteinExistence type="predicted"/>
<keyword evidence="3" id="KW-1185">Reference proteome</keyword>
<dbReference type="KEGG" id="mhk:DFR87_09580"/>
<dbReference type="Proteomes" id="UP000247586">
    <property type="component" value="Chromosome"/>
</dbReference>
<dbReference type="SUPFAM" id="SSF53756">
    <property type="entry name" value="UDP-Glycosyltransferase/glycogen phosphorylase"/>
    <property type="match status" value="1"/>
</dbReference>
<evidence type="ECO:0000313" key="3">
    <source>
        <dbReference type="Proteomes" id="UP000247586"/>
    </source>
</evidence>
<dbReference type="STRING" id="1293036.GCA_001315825_01961"/>
<dbReference type="Gene3D" id="3.40.50.2000">
    <property type="entry name" value="Glycogen Phosphorylase B"/>
    <property type="match status" value="1"/>
</dbReference>